<keyword evidence="4" id="KW-1185">Reference proteome</keyword>
<dbReference type="HOGENOM" id="CLU_023194_1_0_2"/>
<dbReference type="InterPro" id="IPR036291">
    <property type="entry name" value="NAD(P)-bd_dom_sf"/>
</dbReference>
<feature type="domain" description="Gfo/Idh/MocA-like oxidoreductase N-terminal" evidence="1">
    <location>
        <begin position="4"/>
        <end position="119"/>
    </location>
</feature>
<evidence type="ECO:0000259" key="1">
    <source>
        <dbReference type="Pfam" id="PF01408"/>
    </source>
</evidence>
<reference evidence="3 4" key="1">
    <citation type="journal article" date="2009" name="Stand. Genomic Sci.">
        <title>Complete genome sequence of Halorhabdus utahensis type strain (AX-2).</title>
        <authorList>
            <person name="Anderson I."/>
            <person name="Tindall B.J."/>
            <person name="Pomrenke H."/>
            <person name="Goker M."/>
            <person name="Lapidus A."/>
            <person name="Nolan M."/>
            <person name="Copeland A."/>
            <person name="Glavina Del Rio T."/>
            <person name="Chen F."/>
            <person name="Tice H."/>
            <person name="Cheng J.F."/>
            <person name="Lucas S."/>
            <person name="Chertkov O."/>
            <person name="Bruce D."/>
            <person name="Brettin T."/>
            <person name="Detter J.C."/>
            <person name="Han C."/>
            <person name="Goodwin L."/>
            <person name="Land M."/>
            <person name="Hauser L."/>
            <person name="Chang Y.J."/>
            <person name="Jeffries C.D."/>
            <person name="Pitluck S."/>
            <person name="Pati A."/>
            <person name="Mavromatis K."/>
            <person name="Ivanova N."/>
            <person name="Ovchinnikova G."/>
            <person name="Chen A."/>
            <person name="Palaniappan K."/>
            <person name="Chain P."/>
            <person name="Rohde M."/>
            <person name="Bristow J."/>
            <person name="Eisen J.A."/>
            <person name="Markowitz V."/>
            <person name="Hugenholtz P."/>
            <person name="Kyrpides N.C."/>
            <person name="Klenk H.P."/>
        </authorList>
    </citation>
    <scope>NUCLEOTIDE SEQUENCE [LARGE SCALE GENOMIC DNA]</scope>
    <source>
        <strain evidence="4">DSM 12940 / JCM 11049 / AX-2</strain>
    </source>
</reference>
<evidence type="ECO:0000313" key="3">
    <source>
        <dbReference type="EMBL" id="ACV13010.1"/>
    </source>
</evidence>
<evidence type="ECO:0000313" key="4">
    <source>
        <dbReference type="Proteomes" id="UP000002071"/>
    </source>
</evidence>
<gene>
    <name evidence="3" type="ordered locus">Huta_2849</name>
</gene>
<dbReference type="InterPro" id="IPR000683">
    <property type="entry name" value="Gfo/Idh/MocA-like_OxRdtase_N"/>
</dbReference>
<dbReference type="Pfam" id="PF01408">
    <property type="entry name" value="GFO_IDH_MocA"/>
    <property type="match status" value="1"/>
</dbReference>
<accession>C7NRQ5</accession>
<dbReference type="EMBL" id="CP001687">
    <property type="protein sequence ID" value="ACV13010.1"/>
    <property type="molecule type" value="Genomic_DNA"/>
</dbReference>
<name>C7NRQ5_HALUD</name>
<dbReference type="Pfam" id="PF22725">
    <property type="entry name" value="GFO_IDH_MocA_C3"/>
    <property type="match status" value="1"/>
</dbReference>
<dbReference type="Proteomes" id="UP000002071">
    <property type="component" value="Chromosome"/>
</dbReference>
<evidence type="ECO:0000259" key="2">
    <source>
        <dbReference type="Pfam" id="PF22725"/>
    </source>
</evidence>
<dbReference type="SUPFAM" id="SSF55347">
    <property type="entry name" value="Glyceraldehyde-3-phosphate dehydrogenase-like, C-terminal domain"/>
    <property type="match status" value="1"/>
</dbReference>
<dbReference type="GO" id="GO:0000166">
    <property type="term" value="F:nucleotide binding"/>
    <property type="evidence" value="ECO:0007669"/>
    <property type="project" value="InterPro"/>
</dbReference>
<feature type="domain" description="GFO/IDH/MocA-like oxidoreductase" evidence="2">
    <location>
        <begin position="132"/>
        <end position="254"/>
    </location>
</feature>
<dbReference type="eggNOG" id="arCOG01622">
    <property type="taxonomic scope" value="Archaea"/>
</dbReference>
<dbReference type="KEGG" id="hut:Huta_2849"/>
<dbReference type="GeneID" id="8385158"/>
<dbReference type="InterPro" id="IPR055170">
    <property type="entry name" value="GFO_IDH_MocA-like_dom"/>
</dbReference>
<dbReference type="STRING" id="519442.Huta_2849"/>
<proteinExistence type="predicted"/>
<dbReference type="PANTHER" id="PTHR43249:SF1">
    <property type="entry name" value="D-GLUCOSIDE 3-DEHYDROGENASE"/>
    <property type="match status" value="1"/>
</dbReference>
<dbReference type="AlphaFoldDB" id="C7NRQ5"/>
<organism evidence="3 4">
    <name type="scientific">Halorhabdus utahensis (strain DSM 12940 / JCM 11049 / AX-2)</name>
    <dbReference type="NCBI Taxonomy" id="519442"/>
    <lineage>
        <taxon>Archaea</taxon>
        <taxon>Methanobacteriati</taxon>
        <taxon>Methanobacteriota</taxon>
        <taxon>Stenosarchaea group</taxon>
        <taxon>Halobacteria</taxon>
        <taxon>Halobacteriales</taxon>
        <taxon>Haloarculaceae</taxon>
        <taxon>Halorhabdus</taxon>
    </lineage>
</organism>
<sequence length="356" mass="37260">MAQIRYGIVGCGGIGATHAEAVRSADGATLVACANRSKAGARVFADDHGLDAWYTSVTAMIEDSDLDAVSVCTPSGTHADVTIEAAQAGADVLCEKPLDVYADRMDRMIDACEAADVTLAGVFQERFQPATRRAKAAIDAGELGQPVLGDAQVKWFRPQAYYDDATWKGTRDLDGGVLMSQAIHTIDRLQWLVGGIESVRAVTDSHDRDLAAGCETTAALAVRFENGALGTISATTATKGGDDRIEINGTEGSIALAGGDIVAFEVGTGEQTHYGAETTAIDEDVESLEWGAGHVRGVADFVEAVRENREPAVPGREARRAVDVILAAEAAARREATVSVDAVRSGQVPEATTPDG</sequence>
<dbReference type="RefSeq" id="WP_015790572.1">
    <property type="nucleotide sequence ID" value="NC_013158.1"/>
</dbReference>
<dbReference type="Gene3D" id="3.30.360.10">
    <property type="entry name" value="Dihydrodipicolinate Reductase, domain 2"/>
    <property type="match status" value="1"/>
</dbReference>
<dbReference type="PANTHER" id="PTHR43249">
    <property type="entry name" value="UDP-N-ACETYL-2-AMINO-2-DEOXY-D-GLUCURONATE OXIDASE"/>
    <property type="match status" value="1"/>
</dbReference>
<protein>
    <submittedName>
        <fullName evidence="3">Oxidoreductase domain protein</fullName>
    </submittedName>
</protein>
<dbReference type="Gene3D" id="3.40.50.720">
    <property type="entry name" value="NAD(P)-binding Rossmann-like Domain"/>
    <property type="match status" value="1"/>
</dbReference>
<dbReference type="OrthoDB" id="25239at2157"/>
<dbReference type="SUPFAM" id="SSF51735">
    <property type="entry name" value="NAD(P)-binding Rossmann-fold domains"/>
    <property type="match status" value="1"/>
</dbReference>
<dbReference type="InterPro" id="IPR052515">
    <property type="entry name" value="Gfo/Idh/MocA_Oxidoreductase"/>
</dbReference>